<dbReference type="Gene3D" id="3.40.630.30">
    <property type="match status" value="1"/>
</dbReference>
<reference evidence="4 5" key="1">
    <citation type="submission" date="2023-07" db="EMBL/GenBank/DDBJ databases">
        <title>Genomic Encyclopedia of Type Strains, Phase IV (KMG-IV): sequencing the most valuable type-strain genomes for metagenomic binning, comparative biology and taxonomic classification.</title>
        <authorList>
            <person name="Goeker M."/>
        </authorList>
    </citation>
    <scope>NUCLEOTIDE SEQUENCE [LARGE SCALE GENOMIC DNA]</scope>
    <source>
        <strain evidence="4 5">DSM 19154</strain>
    </source>
</reference>
<evidence type="ECO:0000313" key="5">
    <source>
        <dbReference type="Proteomes" id="UP001225034"/>
    </source>
</evidence>
<keyword evidence="5" id="KW-1185">Reference proteome</keyword>
<dbReference type="SUPFAM" id="SSF55729">
    <property type="entry name" value="Acyl-CoA N-acyltransferases (Nat)"/>
    <property type="match status" value="1"/>
</dbReference>
<evidence type="ECO:0000313" key="4">
    <source>
        <dbReference type="EMBL" id="MDQ0207716.1"/>
    </source>
</evidence>
<dbReference type="CDD" id="cd04301">
    <property type="entry name" value="NAT_SF"/>
    <property type="match status" value="1"/>
</dbReference>
<proteinExistence type="predicted"/>
<dbReference type="EMBL" id="JAUSUA010000003">
    <property type="protein sequence ID" value="MDQ0207716.1"/>
    <property type="molecule type" value="Genomic_DNA"/>
</dbReference>
<accession>A0ABT9YJ22</accession>
<keyword evidence="1" id="KW-0808">Transferase</keyword>
<gene>
    <name evidence="4" type="ORF">J2S05_002517</name>
</gene>
<keyword evidence="2" id="KW-0012">Acyltransferase</keyword>
<evidence type="ECO:0000259" key="3">
    <source>
        <dbReference type="PROSITE" id="PS51186"/>
    </source>
</evidence>
<dbReference type="RefSeq" id="WP_306983217.1">
    <property type="nucleotide sequence ID" value="NZ_JAUSUA010000003.1"/>
</dbReference>
<dbReference type="PANTHER" id="PTHR43877">
    <property type="entry name" value="AMINOALKYLPHOSPHONATE N-ACETYLTRANSFERASE-RELATED-RELATED"/>
    <property type="match status" value="1"/>
</dbReference>
<name>A0ABT9YJ22_9BACI</name>
<dbReference type="Pfam" id="PF00583">
    <property type="entry name" value="Acetyltransf_1"/>
    <property type="match status" value="1"/>
</dbReference>
<dbReference type="InterPro" id="IPR050832">
    <property type="entry name" value="Bact_Acetyltransf"/>
</dbReference>
<feature type="domain" description="N-acetyltransferase" evidence="3">
    <location>
        <begin position="11"/>
        <end position="177"/>
    </location>
</feature>
<evidence type="ECO:0000256" key="1">
    <source>
        <dbReference type="ARBA" id="ARBA00022679"/>
    </source>
</evidence>
<dbReference type="PROSITE" id="PS51186">
    <property type="entry name" value="GNAT"/>
    <property type="match status" value="1"/>
</dbReference>
<comment type="caution">
    <text evidence="4">The sequence shown here is derived from an EMBL/GenBank/DDBJ whole genome shotgun (WGS) entry which is preliminary data.</text>
</comment>
<sequence length="186" mass="21519">MIRSVKQRGDYVIRIAKSTDVPHLTKIVKQTIKVMADEKNDQWDQTYPLPEHFHNDIKNETLYVKESNGEIAGSITIDRHFSDAYQTFSWHQSLSDSVTFHRLVVNPTIRKQGVAGELIDYAETWAKNNGFTSMKVDTYSLNQKAQSLFLRQHYQPVGELTLPERAHAFLFYEKDLTKKAELNTSK</sequence>
<dbReference type="Proteomes" id="UP001225034">
    <property type="component" value="Unassembled WGS sequence"/>
</dbReference>
<evidence type="ECO:0000256" key="2">
    <source>
        <dbReference type="ARBA" id="ARBA00023315"/>
    </source>
</evidence>
<protein>
    <submittedName>
        <fullName evidence="4">GNAT superfamily N-acetyltransferase</fullName>
    </submittedName>
</protein>
<dbReference type="InterPro" id="IPR000182">
    <property type="entry name" value="GNAT_dom"/>
</dbReference>
<dbReference type="InterPro" id="IPR016181">
    <property type="entry name" value="Acyl_CoA_acyltransferase"/>
</dbReference>
<organism evidence="4 5">
    <name type="scientific">Alkalicoccobacillus murimartini</name>
    <dbReference type="NCBI Taxonomy" id="171685"/>
    <lineage>
        <taxon>Bacteria</taxon>
        <taxon>Bacillati</taxon>
        <taxon>Bacillota</taxon>
        <taxon>Bacilli</taxon>
        <taxon>Bacillales</taxon>
        <taxon>Bacillaceae</taxon>
        <taxon>Alkalicoccobacillus</taxon>
    </lineage>
</organism>